<sequence length="91" mass="9910">MGIGVLLGRVSVGAQVIRADRMLCNCASVQFGWLAHIWLICSTHASYSLGAGELLAYSLPARSIKAAKFPSVQRLEPQKKTASGRQKLRRL</sequence>
<protein>
    <submittedName>
        <fullName evidence="1">Uncharacterized protein</fullName>
    </submittedName>
</protein>
<organism evidence="1 2">
    <name type="scientific">Pseudomonas simiae</name>
    <dbReference type="NCBI Taxonomy" id="321846"/>
    <lineage>
        <taxon>Bacteria</taxon>
        <taxon>Pseudomonadati</taxon>
        <taxon>Pseudomonadota</taxon>
        <taxon>Gammaproteobacteria</taxon>
        <taxon>Pseudomonadales</taxon>
        <taxon>Pseudomonadaceae</taxon>
        <taxon>Pseudomonas</taxon>
    </lineage>
</organism>
<reference evidence="1 2" key="1">
    <citation type="submission" date="2014-05" db="EMBL/GenBank/DDBJ databases">
        <title>Pseudomonas simiae WCS417.</title>
        <authorList>
            <person name="Berendsen R.L."/>
        </authorList>
    </citation>
    <scope>NUCLEOTIDE SEQUENCE [LARGE SCALE GENOMIC DNA]</scope>
    <source>
        <strain evidence="1 2">WCS417</strain>
    </source>
</reference>
<dbReference type="Proteomes" id="UP000027308">
    <property type="component" value="Chromosome"/>
</dbReference>
<proteinExistence type="predicted"/>
<name>A0A1N7UJ74_9PSED</name>
<evidence type="ECO:0000313" key="2">
    <source>
        <dbReference type="Proteomes" id="UP000027308"/>
    </source>
</evidence>
<dbReference type="EMBL" id="CP007637">
    <property type="protein sequence ID" value="AIB37043.1"/>
    <property type="molecule type" value="Genomic_DNA"/>
</dbReference>
<evidence type="ECO:0000313" key="1">
    <source>
        <dbReference type="EMBL" id="AIB37043.1"/>
    </source>
</evidence>
<dbReference type="AlphaFoldDB" id="A0A1N7UJ74"/>
<gene>
    <name evidence="1" type="ORF">PS417_15915</name>
</gene>
<accession>A0A1N7UJ74</accession>